<dbReference type="Proteomes" id="UP000250321">
    <property type="component" value="Unassembled WGS sequence"/>
</dbReference>
<accession>A0A314UZ75</accession>
<reference evidence="1 2" key="1">
    <citation type="submission" date="2018-02" db="EMBL/GenBank/DDBJ databases">
        <title>Draft genome of wild Prunus yedoensis var. nudiflora.</title>
        <authorList>
            <person name="Baek S."/>
            <person name="Kim J.-H."/>
            <person name="Choi K."/>
            <person name="Kim G.-B."/>
            <person name="Cho A."/>
            <person name="Jang H."/>
            <person name="Shin C.-H."/>
            <person name="Yu H.-J."/>
            <person name="Mun J.-H."/>
        </authorList>
    </citation>
    <scope>NUCLEOTIDE SEQUENCE [LARGE SCALE GENOMIC DNA]</scope>
    <source>
        <strain evidence="2">cv. Jeju island</strain>
        <tissue evidence="1">Leaf</tissue>
    </source>
</reference>
<evidence type="ECO:0000313" key="2">
    <source>
        <dbReference type="Proteomes" id="UP000250321"/>
    </source>
</evidence>
<evidence type="ECO:0000313" key="1">
    <source>
        <dbReference type="EMBL" id="PQM42847.1"/>
    </source>
</evidence>
<name>A0A314UZ75_PRUYE</name>
<dbReference type="AlphaFoldDB" id="A0A314UZ75"/>
<keyword evidence="2" id="KW-1185">Reference proteome</keyword>
<gene>
    <name evidence="1" type="ORF">Pyn_13221</name>
</gene>
<dbReference type="EMBL" id="PJQY01002760">
    <property type="protein sequence ID" value="PQM42847.1"/>
    <property type="molecule type" value="Genomic_DNA"/>
</dbReference>
<comment type="caution">
    <text evidence="1">The sequence shown here is derived from an EMBL/GenBank/DDBJ whole genome shotgun (WGS) entry which is preliminary data.</text>
</comment>
<protein>
    <submittedName>
        <fullName evidence="1">Uncharacterized protein</fullName>
    </submittedName>
</protein>
<sequence>MNDQNVDHRNITATMPSLVEAKMKCCNMYVSAHFELWIRNIWDFRFAGQVSSKLCEDEAAILHATRDSLQRLSRIVQGNEPYGEVPFTSWYFEG</sequence>
<organism evidence="1 2">
    <name type="scientific">Prunus yedoensis var. nudiflora</name>
    <dbReference type="NCBI Taxonomy" id="2094558"/>
    <lineage>
        <taxon>Eukaryota</taxon>
        <taxon>Viridiplantae</taxon>
        <taxon>Streptophyta</taxon>
        <taxon>Embryophyta</taxon>
        <taxon>Tracheophyta</taxon>
        <taxon>Spermatophyta</taxon>
        <taxon>Magnoliopsida</taxon>
        <taxon>eudicotyledons</taxon>
        <taxon>Gunneridae</taxon>
        <taxon>Pentapetalae</taxon>
        <taxon>rosids</taxon>
        <taxon>fabids</taxon>
        <taxon>Rosales</taxon>
        <taxon>Rosaceae</taxon>
        <taxon>Amygdaloideae</taxon>
        <taxon>Amygdaleae</taxon>
        <taxon>Prunus</taxon>
    </lineage>
</organism>
<proteinExistence type="predicted"/>